<keyword evidence="4 6" id="KW-1133">Transmembrane helix</keyword>
<dbReference type="EMBL" id="JABFTP020000103">
    <property type="protein sequence ID" value="KAL3276811.1"/>
    <property type="molecule type" value="Genomic_DNA"/>
</dbReference>
<comment type="subcellular location">
    <subcellularLocation>
        <location evidence="1">Endomembrane system</location>
        <topology evidence="1">Multi-pass membrane protein</topology>
    </subcellularLocation>
</comment>
<feature type="transmembrane region" description="Helical" evidence="6">
    <location>
        <begin position="102"/>
        <end position="123"/>
    </location>
</feature>
<evidence type="ECO:0000256" key="5">
    <source>
        <dbReference type="ARBA" id="ARBA00023136"/>
    </source>
</evidence>
<dbReference type="InterPro" id="IPR036259">
    <property type="entry name" value="MFS_trans_sf"/>
</dbReference>
<feature type="transmembrane region" description="Helical" evidence="6">
    <location>
        <begin position="135"/>
        <end position="155"/>
    </location>
</feature>
<dbReference type="Pfam" id="PF07690">
    <property type="entry name" value="MFS_1"/>
    <property type="match status" value="1"/>
</dbReference>
<dbReference type="InterPro" id="IPR011701">
    <property type="entry name" value="MFS"/>
</dbReference>
<feature type="transmembrane region" description="Helical" evidence="6">
    <location>
        <begin position="482"/>
        <end position="505"/>
    </location>
</feature>
<feature type="transmembrane region" description="Helical" evidence="6">
    <location>
        <begin position="213"/>
        <end position="233"/>
    </location>
</feature>
<feature type="transmembrane region" description="Helical" evidence="6">
    <location>
        <begin position="262"/>
        <end position="282"/>
    </location>
</feature>
<evidence type="ECO:0000256" key="4">
    <source>
        <dbReference type="ARBA" id="ARBA00022989"/>
    </source>
</evidence>
<evidence type="ECO:0000256" key="1">
    <source>
        <dbReference type="ARBA" id="ARBA00004127"/>
    </source>
</evidence>
<feature type="transmembrane region" description="Helical" evidence="6">
    <location>
        <begin position="302"/>
        <end position="323"/>
    </location>
</feature>
<keyword evidence="3 6" id="KW-0812">Transmembrane</keyword>
<feature type="transmembrane region" description="Helical" evidence="6">
    <location>
        <begin position="167"/>
        <end position="193"/>
    </location>
</feature>
<evidence type="ECO:0000313" key="9">
    <source>
        <dbReference type="Proteomes" id="UP001516400"/>
    </source>
</evidence>
<dbReference type="PANTHER" id="PTHR23510:SF3">
    <property type="entry name" value="MAJOR FACILITATOR SUPERFAMILY DOMAIN-CONTAINING PROTEIN 8"/>
    <property type="match status" value="1"/>
</dbReference>
<dbReference type="Proteomes" id="UP001516400">
    <property type="component" value="Unassembled WGS sequence"/>
</dbReference>
<keyword evidence="5 6" id="KW-0472">Membrane</keyword>
<dbReference type="CDD" id="cd17326">
    <property type="entry name" value="MFS_MFSD8"/>
    <property type="match status" value="1"/>
</dbReference>
<feature type="transmembrane region" description="Helical" evidence="6">
    <location>
        <begin position="448"/>
        <end position="470"/>
    </location>
</feature>
<keyword evidence="9" id="KW-1185">Reference proteome</keyword>
<dbReference type="PANTHER" id="PTHR23510">
    <property type="entry name" value="INNER MEMBRANE TRANSPORT PROTEIN YAJR"/>
    <property type="match status" value="1"/>
</dbReference>
<feature type="transmembrane region" description="Helical" evidence="6">
    <location>
        <begin position="511"/>
        <end position="531"/>
    </location>
</feature>
<evidence type="ECO:0000256" key="2">
    <source>
        <dbReference type="ARBA" id="ARBA00022448"/>
    </source>
</evidence>
<dbReference type="InterPro" id="IPR051068">
    <property type="entry name" value="MFS_Domain-Containing_Protein"/>
</dbReference>
<feature type="transmembrane region" description="Helical" evidence="6">
    <location>
        <begin position="335"/>
        <end position="354"/>
    </location>
</feature>
<gene>
    <name evidence="8" type="ORF">HHI36_012174</name>
</gene>
<feature type="transmembrane region" description="Helical" evidence="6">
    <location>
        <begin position="73"/>
        <end position="95"/>
    </location>
</feature>
<dbReference type="GO" id="GO:0012505">
    <property type="term" value="C:endomembrane system"/>
    <property type="evidence" value="ECO:0007669"/>
    <property type="project" value="UniProtKB-SubCell"/>
</dbReference>
<protein>
    <recommendedName>
        <fullName evidence="7">Major facilitator superfamily (MFS) profile domain-containing protein</fullName>
    </recommendedName>
</protein>
<keyword evidence="2" id="KW-0813">Transport</keyword>
<evidence type="ECO:0000256" key="6">
    <source>
        <dbReference type="SAM" id="Phobius"/>
    </source>
</evidence>
<comment type="caution">
    <text evidence="8">The sequence shown here is derived from an EMBL/GenBank/DDBJ whole genome shotgun (WGS) entry which is preliminary data.</text>
</comment>
<evidence type="ECO:0000256" key="3">
    <source>
        <dbReference type="ARBA" id="ARBA00022692"/>
    </source>
</evidence>
<dbReference type="AlphaFoldDB" id="A0ABD2NDT0"/>
<evidence type="ECO:0000313" key="8">
    <source>
        <dbReference type="EMBL" id="KAL3276811.1"/>
    </source>
</evidence>
<organism evidence="8 9">
    <name type="scientific">Cryptolaemus montrouzieri</name>
    <dbReference type="NCBI Taxonomy" id="559131"/>
    <lineage>
        <taxon>Eukaryota</taxon>
        <taxon>Metazoa</taxon>
        <taxon>Ecdysozoa</taxon>
        <taxon>Arthropoda</taxon>
        <taxon>Hexapoda</taxon>
        <taxon>Insecta</taxon>
        <taxon>Pterygota</taxon>
        <taxon>Neoptera</taxon>
        <taxon>Endopterygota</taxon>
        <taxon>Coleoptera</taxon>
        <taxon>Polyphaga</taxon>
        <taxon>Cucujiformia</taxon>
        <taxon>Coccinelloidea</taxon>
        <taxon>Coccinellidae</taxon>
        <taxon>Scymninae</taxon>
        <taxon>Scymnini</taxon>
        <taxon>Cryptolaemus</taxon>
    </lineage>
</organism>
<name>A0ABD2NDT0_9CUCU</name>
<feature type="transmembrane region" description="Helical" evidence="6">
    <location>
        <begin position="37"/>
        <end position="61"/>
    </location>
</feature>
<sequence length="570" mass="64351">MEWVRNTAKQIREKWKSYDPPDNLETKQEYKQRWRSIYIVYFTMFSISLGFSIIVTGVWPYLDRLDPLAGKEFMGYVVAANPLAQMIFSPLVGWWSNKLGSIRIPIVISIIIFGVSSAMYSSIELVTDNRKYWMLASRFFVGLSSANVAICRSYLAAATRYSERTGAVSMISLAQVIGFILGPAIQACVVPLGNDGFWVIQDKLKIDMYTACGWISVLIAIINLYMFLPTIFIEHKIAGREAMLKQKKDNIKDTYKLHKPNYFATWTLIVAFFVIVFNFMLLETLATPLTMDQFGWSKSQSLKYTGILISVGALISIGTSVAIPQLSKYFSEVKIMVWGGFFFMALGRAIYIPYNNDPPPIYDNDLKLNLTFFCDRTFRNSSFNPTNFNVSELSILNVNFSSFSDFLEVNKTEDLIKSATFNCGDDLVGCPSTQTWCAELPALTITNFVIGLLLTTFGYPLGITLIQTLVSKHLGTRPQGVWMGLLTGAGCLSRVLGPVCVTHIYEGYGTIWTFGLTSAMMVVSLIWLIYFEKEITPVEIVAMDEESQELKDVCLNKEKEDQKIDVNEKF</sequence>
<feature type="domain" description="Major facilitator superfamily (MFS) profile" evidence="7">
    <location>
        <begin position="36"/>
        <end position="536"/>
    </location>
</feature>
<dbReference type="PROSITE" id="PS50850">
    <property type="entry name" value="MFS"/>
    <property type="match status" value="1"/>
</dbReference>
<reference evidence="8 9" key="1">
    <citation type="journal article" date="2021" name="BMC Biol.">
        <title>Horizontally acquired antibacterial genes associated with adaptive radiation of ladybird beetles.</title>
        <authorList>
            <person name="Li H.S."/>
            <person name="Tang X.F."/>
            <person name="Huang Y.H."/>
            <person name="Xu Z.Y."/>
            <person name="Chen M.L."/>
            <person name="Du X.Y."/>
            <person name="Qiu B.Y."/>
            <person name="Chen P.T."/>
            <person name="Zhang W."/>
            <person name="Slipinski A."/>
            <person name="Escalona H.E."/>
            <person name="Waterhouse R.M."/>
            <person name="Zwick A."/>
            <person name="Pang H."/>
        </authorList>
    </citation>
    <scope>NUCLEOTIDE SEQUENCE [LARGE SCALE GENOMIC DNA]</scope>
    <source>
        <strain evidence="8">SYSU2018</strain>
    </source>
</reference>
<proteinExistence type="predicted"/>
<accession>A0ABD2NDT0</accession>
<dbReference type="SUPFAM" id="SSF103473">
    <property type="entry name" value="MFS general substrate transporter"/>
    <property type="match status" value="1"/>
</dbReference>
<dbReference type="InterPro" id="IPR020846">
    <property type="entry name" value="MFS_dom"/>
</dbReference>
<evidence type="ECO:0000259" key="7">
    <source>
        <dbReference type="PROSITE" id="PS50850"/>
    </source>
</evidence>
<dbReference type="Gene3D" id="1.20.1250.20">
    <property type="entry name" value="MFS general substrate transporter like domains"/>
    <property type="match status" value="2"/>
</dbReference>